<feature type="transmembrane region" description="Helical" evidence="13">
    <location>
        <begin position="99"/>
        <end position="119"/>
    </location>
</feature>
<dbReference type="AlphaFoldDB" id="A0A898CUI7"/>
<feature type="transmembrane region" description="Helical" evidence="13">
    <location>
        <begin position="323"/>
        <end position="342"/>
    </location>
</feature>
<feature type="transmembrane region" description="Helical" evidence="13">
    <location>
        <begin position="427"/>
        <end position="448"/>
    </location>
</feature>
<dbReference type="PANTHER" id="PTHR22773">
    <property type="entry name" value="NADH DEHYDROGENASE"/>
    <property type="match status" value="1"/>
</dbReference>
<dbReference type="GO" id="GO:0008137">
    <property type="term" value="F:NADH dehydrogenase (ubiquinone) activity"/>
    <property type="evidence" value="ECO:0007669"/>
    <property type="project" value="InterPro"/>
</dbReference>
<feature type="transmembrane region" description="Helical" evidence="13">
    <location>
        <begin position="223"/>
        <end position="244"/>
    </location>
</feature>
<dbReference type="InterPro" id="IPR045693">
    <property type="entry name" value="Ndh2_N"/>
</dbReference>
<evidence type="ECO:0000256" key="3">
    <source>
        <dbReference type="ARBA" id="ARBA00022528"/>
    </source>
</evidence>
<evidence type="ECO:0000313" key="16">
    <source>
        <dbReference type="EMBL" id="QSH90792.1"/>
    </source>
</evidence>
<evidence type="ECO:0000256" key="13">
    <source>
        <dbReference type="HAMAP-Rule" id="MF_00445"/>
    </source>
</evidence>
<dbReference type="HAMAP" id="MF_00445">
    <property type="entry name" value="NDH1_NuoN_1"/>
    <property type="match status" value="1"/>
</dbReference>
<evidence type="ECO:0000256" key="7">
    <source>
        <dbReference type="ARBA" id="ARBA00022957"/>
    </source>
</evidence>
<gene>
    <name evidence="13 16" type="primary">ndhB</name>
</gene>
<dbReference type="EC" id="7.1.1.-" evidence="13"/>
<dbReference type="InterPro" id="IPR010096">
    <property type="entry name" value="NADH-Q_OxRdtase_suN/2"/>
</dbReference>
<reference evidence="16" key="1">
    <citation type="submission" date="2021-02" db="EMBL/GenBank/DDBJ databases">
        <title>Characterization of the complete chloroplast genome of the medicinal plant Orixa japonica (Rutaceae) in Zhejiang Province and its phylogenetic analysis within family Rutaceae.</title>
        <authorList>
            <person name="Ying Z."/>
            <person name="Cheng R."/>
        </authorList>
    </citation>
    <scope>NUCLEOTIDE SEQUENCE</scope>
</reference>
<dbReference type="GO" id="GO:0019684">
    <property type="term" value="P:photosynthesis, light reaction"/>
    <property type="evidence" value="ECO:0007669"/>
    <property type="project" value="UniProtKB-UniRule"/>
</dbReference>
<evidence type="ECO:0000256" key="12">
    <source>
        <dbReference type="ARBA" id="ARBA00023136"/>
    </source>
</evidence>
<comment type="similarity">
    <text evidence="13">Belongs to the complex I subunit 2 family.</text>
</comment>
<evidence type="ECO:0000256" key="2">
    <source>
        <dbReference type="ARBA" id="ARBA00022448"/>
    </source>
</evidence>
<dbReference type="GeneID" id="67282620"/>
<dbReference type="RefSeq" id="YP_010172966.1">
    <property type="nucleotide sequence ID" value="NC_057647.1"/>
</dbReference>
<comment type="subcellular location">
    <subcellularLocation>
        <location evidence="1">Membrane</location>
        <topology evidence="1">Multi-pass membrane protein</topology>
    </subcellularLocation>
    <subcellularLocation>
        <location evidence="13">Plastid</location>
        <location evidence="13">Chloroplast thylakoid membrane</location>
        <topology evidence="13">Multi-pass membrane protein</topology>
    </subcellularLocation>
</comment>
<feature type="transmembrane region" description="Helical" evidence="13">
    <location>
        <begin position="126"/>
        <end position="143"/>
    </location>
</feature>
<dbReference type="GO" id="GO:0009535">
    <property type="term" value="C:chloroplast thylakoid membrane"/>
    <property type="evidence" value="ECO:0007669"/>
    <property type="project" value="UniProtKB-SubCell"/>
</dbReference>
<keyword evidence="4 13" id="KW-0812">Transmembrane</keyword>
<dbReference type="RefSeq" id="YP_010172981.1">
    <property type="nucleotide sequence ID" value="NC_057647.1"/>
</dbReference>
<feature type="domain" description="NADH:quinone oxidoreductase/Mrp antiporter transmembrane" evidence="14">
    <location>
        <begin position="146"/>
        <end position="442"/>
    </location>
</feature>
<feature type="transmembrane region" description="Helical" evidence="13">
    <location>
        <begin position="59"/>
        <end position="79"/>
    </location>
</feature>
<evidence type="ECO:0000259" key="15">
    <source>
        <dbReference type="Pfam" id="PF19530"/>
    </source>
</evidence>
<dbReference type="NCBIfam" id="TIGR01770">
    <property type="entry name" value="NDH_I_N"/>
    <property type="match status" value="1"/>
</dbReference>
<dbReference type="EMBL" id="MW574915">
    <property type="protein sequence ID" value="QSH90806.1"/>
    <property type="molecule type" value="Genomic_DNA"/>
</dbReference>
<evidence type="ECO:0000256" key="10">
    <source>
        <dbReference type="ARBA" id="ARBA00023027"/>
    </source>
</evidence>
<geneLocation type="chloroplast" evidence="16"/>
<feature type="domain" description="NAD(P)H-quinone oxidoreductase subunit 2 N-terminal" evidence="15">
    <location>
        <begin position="18"/>
        <end position="117"/>
    </location>
</feature>
<comment type="catalytic activity">
    <reaction evidence="13">
        <text>a plastoquinone + NADH + (n+1) H(+)(in) = a plastoquinol + NAD(+) + n H(+)(out)</text>
        <dbReference type="Rhea" id="RHEA:42608"/>
        <dbReference type="Rhea" id="RHEA-COMP:9561"/>
        <dbReference type="Rhea" id="RHEA-COMP:9562"/>
        <dbReference type="ChEBI" id="CHEBI:15378"/>
        <dbReference type="ChEBI" id="CHEBI:17757"/>
        <dbReference type="ChEBI" id="CHEBI:57540"/>
        <dbReference type="ChEBI" id="CHEBI:57945"/>
        <dbReference type="ChEBI" id="CHEBI:62192"/>
    </reaction>
</comment>
<protein>
    <recommendedName>
        <fullName evidence="13">NAD(P)H-quinone oxidoreductase subunit 2, chloroplastic</fullName>
        <ecNumber evidence="13">7.1.1.-</ecNumber>
    </recommendedName>
    <alternativeName>
        <fullName evidence="13">NAD(P)H dehydrogenase, subunit 2</fullName>
    </alternativeName>
    <alternativeName>
        <fullName evidence="13">NADH-plastoquinone oxidoreductase subunit 2</fullName>
    </alternativeName>
</protein>
<keyword evidence="3 16" id="KW-0150">Chloroplast</keyword>
<feature type="transmembrane region" description="Helical" evidence="13">
    <location>
        <begin position="393"/>
        <end position="415"/>
    </location>
</feature>
<keyword evidence="6 13" id="KW-0521">NADP</keyword>
<dbReference type="GO" id="GO:0016655">
    <property type="term" value="F:oxidoreductase activity, acting on NAD(P)H, quinone or similar compound as acceptor"/>
    <property type="evidence" value="ECO:0007669"/>
    <property type="project" value="UniProtKB-UniRule"/>
</dbReference>
<dbReference type="GO" id="GO:0048038">
    <property type="term" value="F:quinone binding"/>
    <property type="evidence" value="ECO:0007669"/>
    <property type="project" value="UniProtKB-KW"/>
</dbReference>
<feature type="transmembrane region" description="Helical" evidence="13">
    <location>
        <begin position="348"/>
        <end position="372"/>
    </location>
</feature>
<keyword evidence="12 13" id="KW-0472">Membrane</keyword>
<evidence type="ECO:0000256" key="11">
    <source>
        <dbReference type="ARBA" id="ARBA00023078"/>
    </source>
</evidence>
<keyword evidence="8 13" id="KW-1278">Translocase</keyword>
<dbReference type="Pfam" id="PF19530">
    <property type="entry name" value="Ndh2_N"/>
    <property type="match status" value="1"/>
</dbReference>
<evidence type="ECO:0000256" key="1">
    <source>
        <dbReference type="ARBA" id="ARBA00004141"/>
    </source>
</evidence>
<feature type="transmembrane region" description="Helical" evidence="13">
    <location>
        <begin position="22"/>
        <end position="47"/>
    </location>
</feature>
<keyword evidence="16" id="KW-0934">Plastid</keyword>
<evidence type="ECO:0000256" key="9">
    <source>
        <dbReference type="ARBA" id="ARBA00022989"/>
    </source>
</evidence>
<dbReference type="Pfam" id="PF00361">
    <property type="entry name" value="Proton_antipo_M"/>
    <property type="match status" value="1"/>
</dbReference>
<dbReference type="InterPro" id="IPR001750">
    <property type="entry name" value="ND/Mrp_TM"/>
</dbReference>
<evidence type="ECO:0000256" key="5">
    <source>
        <dbReference type="ARBA" id="ARBA00022719"/>
    </source>
</evidence>
<keyword evidence="7 13" id="KW-0618">Plastoquinone</keyword>
<keyword evidence="9 13" id="KW-1133">Transmembrane helix</keyword>
<proteinExistence type="inferred from homology"/>
<feature type="transmembrane region" description="Helical" evidence="13">
    <location>
        <begin position="482"/>
        <end position="505"/>
    </location>
</feature>
<comment type="subunit">
    <text evidence="13">NDH is composed of at least 16 different subunits, 5 of which are encoded in the nucleus.</text>
</comment>
<dbReference type="GeneID" id="67282649"/>
<evidence type="ECO:0000256" key="4">
    <source>
        <dbReference type="ARBA" id="ARBA00022692"/>
    </source>
</evidence>
<name>A0A898CUI7_9ROSI</name>
<feature type="transmembrane region" description="Helical" evidence="13">
    <location>
        <begin position="296"/>
        <end position="316"/>
    </location>
</feature>
<dbReference type="EMBL" id="MW574915">
    <property type="protein sequence ID" value="QSH90792.1"/>
    <property type="molecule type" value="Genomic_DNA"/>
</dbReference>
<dbReference type="GO" id="GO:0042773">
    <property type="term" value="P:ATP synthesis coupled electron transport"/>
    <property type="evidence" value="ECO:0007669"/>
    <property type="project" value="InterPro"/>
</dbReference>
<keyword evidence="2 13" id="KW-0813">Transport</keyword>
<dbReference type="NCBIfam" id="NF002701">
    <property type="entry name" value="PRK02504.1"/>
    <property type="match status" value="1"/>
</dbReference>
<comment type="function">
    <text evidence="13">NDH shuttles electrons from NAD(P)H:plastoquinone, via FMN and iron-sulfur (Fe-S) centers, to quinones in the photosynthetic chain and possibly in a chloroplast respiratory chain. The immediate electron acceptor for the enzyme in this species is believed to be plastoquinone. Couples the redox reaction to proton translocation, and thus conserves the redox energy in a proton gradient.</text>
</comment>
<evidence type="ECO:0000256" key="8">
    <source>
        <dbReference type="ARBA" id="ARBA00022967"/>
    </source>
</evidence>
<keyword evidence="5 13" id="KW-0874">Quinone</keyword>
<keyword evidence="10 13" id="KW-0520">NAD</keyword>
<sequence>MIWHVQNENFILDSTRIFMKAFHLLLFDGSLIFPECILIFGLILLLMIDSTSDQKDIPWLYFISSTSLVMSITALLFRWREEPMISFSGNFQTNNFNEIFQFLILLCSTLCIPLSVEYIECTEMAITEFLLFVLTATLGGMFLCGANDLITSFVAPECFSLCSYLLSGYTKKDVRSNEATMKYLLMGGASSSILVHGFSWLYGSSGGEIELQEIVNGLINTQMYNSPGISIALIFITVGIGFKLSLAPSHQWTPDVYEGSPTPVVAFLSVTSKVAASASATRIFDIPFYFSSNEWHLLLEILAILSMILGNLIAITQTSMKRMLAYSSIGQIGYVIIGIIVGDSNGGYASMITYMLFYISMNLGTFACIVLFGLRTGTDNIRDYAGLYTKDPFLALSLALCLLSLGGLPPLAGFFGKLHLFWCGWQAGLYFLVSIGLLTSVVSIYYYLKIIKLLMTGRKQEITPHVRNYRGSPLRSNNSIELSMIVCVIASTIPGISMNPIIAIAQDTLF</sequence>
<organism evidence="16">
    <name type="scientific">Orixa japonica</name>
    <dbReference type="NCBI Taxonomy" id="354507"/>
    <lineage>
        <taxon>Eukaryota</taxon>
        <taxon>Viridiplantae</taxon>
        <taxon>Streptophyta</taxon>
        <taxon>Embryophyta</taxon>
        <taxon>Tracheophyta</taxon>
        <taxon>Spermatophyta</taxon>
        <taxon>Magnoliopsida</taxon>
        <taxon>eudicotyledons</taxon>
        <taxon>Gunneridae</taxon>
        <taxon>Pentapetalae</taxon>
        <taxon>rosids</taxon>
        <taxon>malvids</taxon>
        <taxon>Sapindales</taxon>
        <taxon>Rutaceae</taxon>
        <taxon>Zanthoxyloideae</taxon>
        <taxon>Orixa</taxon>
    </lineage>
</organism>
<evidence type="ECO:0000256" key="6">
    <source>
        <dbReference type="ARBA" id="ARBA00022857"/>
    </source>
</evidence>
<evidence type="ECO:0000259" key="14">
    <source>
        <dbReference type="Pfam" id="PF00361"/>
    </source>
</evidence>
<keyword evidence="11 13" id="KW-0793">Thylakoid</keyword>
<comment type="catalytic activity">
    <reaction evidence="13">
        <text>a plastoquinone + NADPH + (n+1) H(+)(in) = a plastoquinol + NADP(+) + n H(+)(out)</text>
        <dbReference type="Rhea" id="RHEA:42612"/>
        <dbReference type="Rhea" id="RHEA-COMP:9561"/>
        <dbReference type="Rhea" id="RHEA-COMP:9562"/>
        <dbReference type="ChEBI" id="CHEBI:15378"/>
        <dbReference type="ChEBI" id="CHEBI:17757"/>
        <dbReference type="ChEBI" id="CHEBI:57783"/>
        <dbReference type="ChEBI" id="CHEBI:58349"/>
        <dbReference type="ChEBI" id="CHEBI:62192"/>
    </reaction>
</comment>
<accession>A0A898CUI7</accession>